<gene>
    <name evidence="2" type="ORF">HGM15179_016086</name>
</gene>
<evidence type="ECO:0000313" key="3">
    <source>
        <dbReference type="Proteomes" id="UP000796761"/>
    </source>
</evidence>
<name>A0A8K1LEM5_9PASS</name>
<proteinExistence type="predicted"/>
<feature type="region of interest" description="Disordered" evidence="1">
    <location>
        <begin position="46"/>
        <end position="83"/>
    </location>
</feature>
<feature type="region of interest" description="Disordered" evidence="1">
    <location>
        <begin position="1"/>
        <end position="24"/>
    </location>
</feature>
<organism evidence="2 3">
    <name type="scientific">Zosterops borbonicus</name>
    <dbReference type="NCBI Taxonomy" id="364589"/>
    <lineage>
        <taxon>Eukaryota</taxon>
        <taxon>Metazoa</taxon>
        <taxon>Chordata</taxon>
        <taxon>Craniata</taxon>
        <taxon>Vertebrata</taxon>
        <taxon>Euteleostomi</taxon>
        <taxon>Archelosauria</taxon>
        <taxon>Archosauria</taxon>
        <taxon>Dinosauria</taxon>
        <taxon>Saurischia</taxon>
        <taxon>Theropoda</taxon>
        <taxon>Coelurosauria</taxon>
        <taxon>Aves</taxon>
        <taxon>Neognathae</taxon>
        <taxon>Neoaves</taxon>
        <taxon>Telluraves</taxon>
        <taxon>Australaves</taxon>
        <taxon>Passeriformes</taxon>
        <taxon>Sylvioidea</taxon>
        <taxon>Zosteropidae</taxon>
        <taxon>Zosterops</taxon>
    </lineage>
</organism>
<feature type="non-terminal residue" evidence="2">
    <location>
        <position position="1"/>
    </location>
</feature>
<accession>A0A8K1LEM5</accession>
<dbReference type="AlphaFoldDB" id="A0A8K1LEM5"/>
<reference evidence="2" key="1">
    <citation type="submission" date="2019-04" db="EMBL/GenBank/DDBJ databases">
        <title>Genome assembly of Zosterops borbonicus 15179.</title>
        <authorList>
            <person name="Leroy T."/>
            <person name="Anselmetti Y."/>
            <person name="Tilak M.-K."/>
            <person name="Nabholz B."/>
        </authorList>
    </citation>
    <scope>NUCLEOTIDE SEQUENCE</scope>
    <source>
        <strain evidence="2">HGM_15179</strain>
        <tissue evidence="2">Muscle</tissue>
    </source>
</reference>
<dbReference type="Proteomes" id="UP000796761">
    <property type="component" value="Unassembled WGS sequence"/>
</dbReference>
<feature type="compositionally biased region" description="Polar residues" evidence="1">
    <location>
        <begin position="61"/>
        <end position="75"/>
    </location>
</feature>
<feature type="non-terminal residue" evidence="2">
    <location>
        <position position="83"/>
    </location>
</feature>
<dbReference type="EMBL" id="SWJQ01000772">
    <property type="protein sequence ID" value="TRZ11011.1"/>
    <property type="molecule type" value="Genomic_DNA"/>
</dbReference>
<sequence>ESQTSPPQCPGQHLGPAGTHLDPEGAGEILDLVWDWELSLCLGKAPTPLGCRGHMQRKKYSGSNRKSCSKNQEWPSQGEVPGN</sequence>
<evidence type="ECO:0000256" key="1">
    <source>
        <dbReference type="SAM" id="MobiDB-lite"/>
    </source>
</evidence>
<comment type="caution">
    <text evidence="2">The sequence shown here is derived from an EMBL/GenBank/DDBJ whole genome shotgun (WGS) entry which is preliminary data.</text>
</comment>
<keyword evidence="3" id="KW-1185">Reference proteome</keyword>
<evidence type="ECO:0000313" key="2">
    <source>
        <dbReference type="EMBL" id="TRZ11011.1"/>
    </source>
</evidence>
<protein>
    <submittedName>
        <fullName evidence="2">Uncharacterized protein</fullName>
    </submittedName>
</protein>